<dbReference type="GO" id="GO:0030638">
    <property type="term" value="P:polyketide metabolic process"/>
    <property type="evidence" value="ECO:0007669"/>
    <property type="project" value="InterPro"/>
</dbReference>
<dbReference type="OrthoDB" id="5440at2759"/>
<name>A0A9P9DQU3_9PLEO</name>
<proteinExistence type="predicted"/>
<dbReference type="InterPro" id="IPR037401">
    <property type="entry name" value="SnoaL-like"/>
</dbReference>
<dbReference type="PANTHER" id="PTHR38436">
    <property type="entry name" value="POLYKETIDE CYCLASE SNOAL-LIKE DOMAIN"/>
    <property type="match status" value="1"/>
</dbReference>
<dbReference type="Gene3D" id="3.10.450.50">
    <property type="match status" value="1"/>
</dbReference>
<dbReference type="InterPro" id="IPR009959">
    <property type="entry name" value="Cyclase_SnoaL-like"/>
</dbReference>
<evidence type="ECO:0000313" key="3">
    <source>
        <dbReference type="Proteomes" id="UP000700596"/>
    </source>
</evidence>
<dbReference type="PANTHER" id="PTHR38436:SF3">
    <property type="entry name" value="CARBOXYMETHYLENEBUTENOLIDASE-RELATED"/>
    <property type="match status" value="1"/>
</dbReference>
<dbReference type="InterPro" id="IPR032710">
    <property type="entry name" value="NTF2-like_dom_sf"/>
</dbReference>
<sequence>MATAPPPPPPPPIHISPHLILQAPLTTRGHGPGLILVVDHYALLDASDKHIDPPPLTKWAEEGFAVAQVLVPGKVEDGGEFPLERAITELRALKGCVGEGIGLISYLSRIPFYVEEAACLSPEIKAIISYGGRKFTTLNRSRSSLPPQLVHVSGTETQRRDSLSLLPTPITPGWSAPPSGTVKSYRYVEARKESGWYFPADEEYHAESANLAHTRSLTFLKPLLNGPYFDLEAIWQDHCDREFNERDVERTMETMVAEPYVNHIPTLTGGIGREALARFYKEHFCFRNPEDTALRLVSRTVGVDRLVDEFVFACTHDGVVDWLLPNIPPTHQKLEIPFTAVIAMRGDRLCHEHISWDQATALRQIGLLPEWTRFPYAIEGKEPAPGKRFEVRLPVVGVETAKKLVDESCVGSNELIGRDGGVGWREVDDV</sequence>
<dbReference type="SUPFAM" id="SSF54427">
    <property type="entry name" value="NTF2-like"/>
    <property type="match status" value="1"/>
</dbReference>
<accession>A0A9P9DQU3</accession>
<keyword evidence="3" id="KW-1185">Reference proteome</keyword>
<dbReference type="EMBL" id="JAGMWT010000008">
    <property type="protein sequence ID" value="KAH7124119.1"/>
    <property type="molecule type" value="Genomic_DNA"/>
</dbReference>
<feature type="domain" description="SnoaL-like" evidence="1">
    <location>
        <begin position="239"/>
        <end position="350"/>
    </location>
</feature>
<comment type="caution">
    <text evidence="2">The sequence shown here is derived from an EMBL/GenBank/DDBJ whole genome shotgun (WGS) entry which is preliminary data.</text>
</comment>
<reference evidence="2" key="1">
    <citation type="journal article" date="2021" name="Nat. Commun.">
        <title>Genetic determinants of endophytism in the Arabidopsis root mycobiome.</title>
        <authorList>
            <person name="Mesny F."/>
            <person name="Miyauchi S."/>
            <person name="Thiergart T."/>
            <person name="Pickel B."/>
            <person name="Atanasova L."/>
            <person name="Karlsson M."/>
            <person name="Huettel B."/>
            <person name="Barry K.W."/>
            <person name="Haridas S."/>
            <person name="Chen C."/>
            <person name="Bauer D."/>
            <person name="Andreopoulos W."/>
            <person name="Pangilinan J."/>
            <person name="LaButti K."/>
            <person name="Riley R."/>
            <person name="Lipzen A."/>
            <person name="Clum A."/>
            <person name="Drula E."/>
            <person name="Henrissat B."/>
            <person name="Kohler A."/>
            <person name="Grigoriev I.V."/>
            <person name="Martin F.M."/>
            <person name="Hacquard S."/>
        </authorList>
    </citation>
    <scope>NUCLEOTIDE SEQUENCE</scope>
    <source>
        <strain evidence="2">MPI-CAGE-CH-0243</strain>
    </source>
</reference>
<dbReference type="Pfam" id="PF12680">
    <property type="entry name" value="SnoaL_2"/>
    <property type="match status" value="1"/>
</dbReference>
<dbReference type="AlphaFoldDB" id="A0A9P9DQU3"/>
<dbReference type="Proteomes" id="UP000700596">
    <property type="component" value="Unassembled WGS sequence"/>
</dbReference>
<protein>
    <recommendedName>
        <fullName evidence="1">SnoaL-like domain-containing protein</fullName>
    </recommendedName>
</protein>
<gene>
    <name evidence="2" type="ORF">B0J11DRAFT_530751</name>
</gene>
<evidence type="ECO:0000313" key="2">
    <source>
        <dbReference type="EMBL" id="KAH7124119.1"/>
    </source>
</evidence>
<organism evidence="2 3">
    <name type="scientific">Dendryphion nanum</name>
    <dbReference type="NCBI Taxonomy" id="256645"/>
    <lineage>
        <taxon>Eukaryota</taxon>
        <taxon>Fungi</taxon>
        <taxon>Dikarya</taxon>
        <taxon>Ascomycota</taxon>
        <taxon>Pezizomycotina</taxon>
        <taxon>Dothideomycetes</taxon>
        <taxon>Pleosporomycetidae</taxon>
        <taxon>Pleosporales</taxon>
        <taxon>Torulaceae</taxon>
        <taxon>Dendryphion</taxon>
    </lineage>
</organism>
<evidence type="ECO:0000259" key="1">
    <source>
        <dbReference type="Pfam" id="PF12680"/>
    </source>
</evidence>